<dbReference type="SUPFAM" id="SSF52440">
    <property type="entry name" value="PreATP-grasp domain"/>
    <property type="match status" value="2"/>
</dbReference>
<keyword evidence="6" id="KW-0665">Pyrimidine biosynthesis</keyword>
<dbReference type="InterPro" id="IPR005479">
    <property type="entry name" value="CPAse_ATP-bd"/>
</dbReference>
<gene>
    <name evidence="11" type="ORF">FC87_GL000563</name>
</gene>
<dbReference type="SUPFAM" id="SSF48108">
    <property type="entry name" value="Carbamoyl phosphate synthetase, large subunit connection domain"/>
    <property type="match status" value="1"/>
</dbReference>
<dbReference type="RefSeq" id="WP_056961451.1">
    <property type="nucleotide sequence ID" value="NZ_AYZI01000003.1"/>
</dbReference>
<keyword evidence="4 9" id="KW-0547">Nucleotide-binding</keyword>
<dbReference type="AlphaFoldDB" id="A0A0R2CU08"/>
<comment type="catalytic activity">
    <reaction evidence="8">
        <text>hydrogencarbonate + NH4(+) + 2 ATP = carbamoyl phosphate + 2 ADP + phosphate + 2 H(+)</text>
        <dbReference type="Rhea" id="RHEA:18029"/>
        <dbReference type="ChEBI" id="CHEBI:15378"/>
        <dbReference type="ChEBI" id="CHEBI:17544"/>
        <dbReference type="ChEBI" id="CHEBI:28938"/>
        <dbReference type="ChEBI" id="CHEBI:30616"/>
        <dbReference type="ChEBI" id="CHEBI:43474"/>
        <dbReference type="ChEBI" id="CHEBI:58228"/>
        <dbReference type="ChEBI" id="CHEBI:456216"/>
        <dbReference type="EC" id="6.3.4.16"/>
    </reaction>
</comment>
<evidence type="ECO:0000256" key="9">
    <source>
        <dbReference type="PROSITE-ProRule" id="PRU00409"/>
    </source>
</evidence>
<dbReference type="InterPro" id="IPR005483">
    <property type="entry name" value="CPSase_dom"/>
</dbReference>
<dbReference type="Pfam" id="PF25596">
    <property type="entry name" value="CPSase_L_D1"/>
    <property type="match status" value="2"/>
</dbReference>
<dbReference type="PANTHER" id="PTHR11405:SF16">
    <property type="entry name" value="ASPARTATE CARBAMOYLTRANSFERASE, CHLOROPLASTIC"/>
    <property type="match status" value="1"/>
</dbReference>
<evidence type="ECO:0000313" key="11">
    <source>
        <dbReference type="EMBL" id="KRM91739.1"/>
    </source>
</evidence>
<keyword evidence="2" id="KW-0436">Ligase</keyword>
<name>A0A0R2CU08_9LACO</name>
<evidence type="ECO:0000313" key="12">
    <source>
        <dbReference type="Proteomes" id="UP000051586"/>
    </source>
</evidence>
<dbReference type="InterPro" id="IPR011761">
    <property type="entry name" value="ATP-grasp"/>
</dbReference>
<keyword evidence="3" id="KW-0479">Metal-binding</keyword>
<dbReference type="Pfam" id="PF02786">
    <property type="entry name" value="CPSase_L_D2"/>
    <property type="match status" value="1"/>
</dbReference>
<dbReference type="PATRIC" id="fig|1423745.4.peg.603"/>
<dbReference type="SMART" id="SM01096">
    <property type="entry name" value="CPSase_L_D3"/>
    <property type="match status" value="1"/>
</dbReference>
<keyword evidence="7" id="KW-0464">Manganese</keyword>
<keyword evidence="5 9" id="KW-0067">ATP-binding</keyword>
<evidence type="ECO:0000259" key="10">
    <source>
        <dbReference type="PROSITE" id="PS50975"/>
    </source>
</evidence>
<dbReference type="SUPFAM" id="SSF56059">
    <property type="entry name" value="Glutathione synthetase ATP-binding domain-like"/>
    <property type="match status" value="1"/>
</dbReference>
<dbReference type="Gene3D" id="3.30.470.20">
    <property type="entry name" value="ATP-grasp fold, B domain"/>
    <property type="match status" value="1"/>
</dbReference>
<dbReference type="FunFam" id="3.40.50.20:FF:000001">
    <property type="entry name" value="Carbamoyl-phosphate synthase large chain"/>
    <property type="match status" value="1"/>
</dbReference>
<dbReference type="Gene3D" id="1.10.1030.10">
    <property type="entry name" value="Carbamoyl-phosphate synthetase, large subunit oligomerisation domain"/>
    <property type="match status" value="1"/>
</dbReference>
<evidence type="ECO:0000256" key="6">
    <source>
        <dbReference type="ARBA" id="ARBA00022975"/>
    </source>
</evidence>
<organism evidence="11 12">
    <name type="scientific">Fructilactobacillus florum DSM 22689 = JCM 16035</name>
    <dbReference type="NCBI Taxonomy" id="1423745"/>
    <lineage>
        <taxon>Bacteria</taxon>
        <taxon>Bacillati</taxon>
        <taxon>Bacillota</taxon>
        <taxon>Bacilli</taxon>
        <taxon>Lactobacillales</taxon>
        <taxon>Lactobacillaceae</taxon>
        <taxon>Fructilactobacillus</taxon>
    </lineage>
</organism>
<dbReference type="GO" id="GO:0005737">
    <property type="term" value="C:cytoplasm"/>
    <property type="evidence" value="ECO:0007669"/>
    <property type="project" value="TreeGrafter"/>
</dbReference>
<dbReference type="Proteomes" id="UP000051586">
    <property type="component" value="Unassembled WGS sequence"/>
</dbReference>
<dbReference type="InterPro" id="IPR036897">
    <property type="entry name" value="CarbamoylP_synth_lsu_oligo_sf"/>
</dbReference>
<dbReference type="InterPro" id="IPR058047">
    <property type="entry name" value="CPSase_preATP-grasp"/>
</dbReference>
<dbReference type="PANTHER" id="PTHR11405">
    <property type="entry name" value="CARBAMOYLTRANSFERASE FAMILY MEMBER"/>
    <property type="match status" value="1"/>
</dbReference>
<dbReference type="GO" id="GO:0006221">
    <property type="term" value="P:pyrimidine nucleotide biosynthetic process"/>
    <property type="evidence" value="ECO:0007669"/>
    <property type="project" value="UniProtKB-KW"/>
</dbReference>
<dbReference type="Gene3D" id="3.40.50.20">
    <property type="match status" value="2"/>
</dbReference>
<dbReference type="GO" id="GO:0046872">
    <property type="term" value="F:metal ion binding"/>
    <property type="evidence" value="ECO:0007669"/>
    <property type="project" value="UniProtKB-KW"/>
</dbReference>
<dbReference type="EMBL" id="AYZI01000003">
    <property type="protein sequence ID" value="KRM91739.1"/>
    <property type="molecule type" value="Genomic_DNA"/>
</dbReference>
<evidence type="ECO:0000256" key="1">
    <source>
        <dbReference type="ARBA" id="ARBA00009799"/>
    </source>
</evidence>
<protein>
    <recommendedName>
        <fullName evidence="10">ATP-grasp domain-containing protein</fullName>
    </recommendedName>
</protein>
<evidence type="ECO:0000256" key="3">
    <source>
        <dbReference type="ARBA" id="ARBA00022723"/>
    </source>
</evidence>
<proteinExistence type="inferred from homology"/>
<dbReference type="GO" id="GO:0004088">
    <property type="term" value="F:carbamoyl-phosphate synthase (glutamine-hydrolyzing) activity"/>
    <property type="evidence" value="ECO:0007669"/>
    <property type="project" value="TreeGrafter"/>
</dbReference>
<dbReference type="Pfam" id="PF02787">
    <property type="entry name" value="CPSase_L_D3"/>
    <property type="match status" value="1"/>
</dbReference>
<reference evidence="11 12" key="1">
    <citation type="journal article" date="2015" name="Genome Announc.">
        <title>Expanding the biotechnology potential of lactobacilli through comparative genomics of 213 strains and associated genera.</title>
        <authorList>
            <person name="Sun Z."/>
            <person name="Harris H.M."/>
            <person name="McCann A."/>
            <person name="Guo C."/>
            <person name="Argimon S."/>
            <person name="Zhang W."/>
            <person name="Yang X."/>
            <person name="Jeffery I.B."/>
            <person name="Cooney J.C."/>
            <person name="Kagawa T.F."/>
            <person name="Liu W."/>
            <person name="Song Y."/>
            <person name="Salvetti E."/>
            <person name="Wrobel A."/>
            <person name="Rasinkangas P."/>
            <person name="Parkhill J."/>
            <person name="Rea M.C."/>
            <person name="O'Sullivan O."/>
            <person name="Ritari J."/>
            <person name="Douillard F.P."/>
            <person name="Paul Ross R."/>
            <person name="Yang R."/>
            <person name="Briner A.E."/>
            <person name="Felis G.E."/>
            <person name="de Vos W.M."/>
            <person name="Barrangou R."/>
            <person name="Klaenhammer T.R."/>
            <person name="Caufield P.W."/>
            <person name="Cui Y."/>
            <person name="Zhang H."/>
            <person name="O'Toole P.W."/>
        </authorList>
    </citation>
    <scope>NUCLEOTIDE SEQUENCE [LARGE SCALE GENOMIC DNA]</scope>
    <source>
        <strain evidence="11 12">DSM 22689</strain>
    </source>
</reference>
<evidence type="ECO:0000256" key="2">
    <source>
        <dbReference type="ARBA" id="ARBA00022598"/>
    </source>
</evidence>
<evidence type="ECO:0000256" key="4">
    <source>
        <dbReference type="ARBA" id="ARBA00022741"/>
    </source>
</evidence>
<dbReference type="PROSITE" id="PS50975">
    <property type="entry name" value="ATP_GRASP"/>
    <property type="match status" value="1"/>
</dbReference>
<dbReference type="InterPro" id="IPR005480">
    <property type="entry name" value="CPSase_lsu_oligo"/>
</dbReference>
<sequence>MNSEFKRILILGGGPSNIGHEGEQDAAAYQAIAVWEQLGIDCYVIDDNAYSLLLTELPAKQRIIANPTTESVTRVLKEQRIDAITPIFGQKNALKIVQRLARKGVLAELNVKLVGLHKNNLALFGTETANQHANTVIAERLINNQIPVVSSTFVSNFSELRATLTKLNFPITIKAVDAPKNLQHRHVFQNMEELNNNVEDLFQQSPVHQLTLAQSVGDYQEVGIVAVRDRHGNKLIVSSLEDLNPIKVNATDSVIFVPAQTLTANQIQQLRALTFRLLDCLGIEGVCHIQFAIEQTTKTPYVFKVNPFFNSATALVTHASGYPLAMVVANILADQDLDVMQLPATYHRLTPLLQPVYDHITVKIPIWSFDYLTMANPELGGRAKATGAAMGIGSNFEAAFMHALRSSQPSPKDVLPSYSELSEDEIIQQLLHPTDKQLLILYEAINRGYSLPDLSELTKINPALFEIMKNILNVIQFVRKNQLRPEALAEGNRYGFGNGMFCNFWNTSNESVQNLQEELPSPKTYKMIEPTAGELSERLPAFYSTYGLNSEVSQLSSNSALIIGKGRNHLGPNTASDTYTAEMLIQLRKLGIKTIILNNNPNSVSLISELSDRQYVEPIQLGEIQAIIAIEKPAYVFLPGNRHYLIRALQKMKHSFKLIIIPPDQNTGEWQVPDGEVDVDLLVTKADVVPIATVGFRCRTDCNKHGLEEQTDYYVPAQTPELAQLTNTAVAAVQKTKLTGLIQVVFHKNSANNYELSGITPLRITETIFLNHATGVNWIRLLMQMYTSHFDISDVSQIINSDQFKLHPLKMQVVFPFRELGISKDLQRRNFEIGAWLAVDNETETF</sequence>
<dbReference type="InterPro" id="IPR016185">
    <property type="entry name" value="PreATP-grasp_dom_sf"/>
</dbReference>
<dbReference type="GO" id="GO:0004087">
    <property type="term" value="F:carbamoyl-phosphate synthase (ammonia) activity"/>
    <property type="evidence" value="ECO:0007669"/>
    <property type="project" value="UniProtKB-EC"/>
</dbReference>
<evidence type="ECO:0000256" key="5">
    <source>
        <dbReference type="ARBA" id="ARBA00022840"/>
    </source>
</evidence>
<comment type="caution">
    <text evidence="11">The sequence shown here is derived from an EMBL/GenBank/DDBJ whole genome shotgun (WGS) entry which is preliminary data.</text>
</comment>
<feature type="domain" description="ATP-grasp" evidence="10">
    <location>
        <begin position="138"/>
        <end position="333"/>
    </location>
</feature>
<dbReference type="STRING" id="1423745.GCA_001311215_00198"/>
<dbReference type="GO" id="GO:0005524">
    <property type="term" value="F:ATP binding"/>
    <property type="evidence" value="ECO:0007669"/>
    <property type="project" value="UniProtKB-UniRule"/>
</dbReference>
<accession>A0A0R2CU08</accession>
<dbReference type="PRINTS" id="PR00098">
    <property type="entry name" value="CPSASE"/>
</dbReference>
<comment type="similarity">
    <text evidence="1">Belongs to the CarB family.</text>
</comment>
<evidence type="ECO:0000256" key="7">
    <source>
        <dbReference type="ARBA" id="ARBA00023211"/>
    </source>
</evidence>
<dbReference type="GO" id="GO:0006541">
    <property type="term" value="P:glutamine metabolic process"/>
    <property type="evidence" value="ECO:0007669"/>
    <property type="project" value="TreeGrafter"/>
</dbReference>
<evidence type="ECO:0000256" key="8">
    <source>
        <dbReference type="ARBA" id="ARBA00047359"/>
    </source>
</evidence>